<dbReference type="Proteomes" id="UP000177376">
    <property type="component" value="Unassembled WGS sequence"/>
</dbReference>
<dbReference type="EMBL" id="MHIM01000041">
    <property type="protein sequence ID" value="OGY51227.1"/>
    <property type="molecule type" value="Genomic_DNA"/>
</dbReference>
<name>A0A1G1YIB7_9BACT</name>
<dbReference type="AlphaFoldDB" id="A0A1G1YIB7"/>
<accession>A0A1G1YIB7</accession>
<organism evidence="1 2">
    <name type="scientific">Candidatus Buchananbacteria bacterium RIFCSPLOWO2_01_FULL_39_33</name>
    <dbReference type="NCBI Taxonomy" id="1797543"/>
    <lineage>
        <taxon>Bacteria</taxon>
        <taxon>Candidatus Buchananiibacteriota</taxon>
    </lineage>
</organism>
<evidence type="ECO:0000313" key="1">
    <source>
        <dbReference type="EMBL" id="OGY51227.1"/>
    </source>
</evidence>
<gene>
    <name evidence="1" type="ORF">A3A02_01130</name>
</gene>
<proteinExistence type="predicted"/>
<protein>
    <submittedName>
        <fullName evidence="1">Uncharacterized protein</fullName>
    </submittedName>
</protein>
<reference evidence="1 2" key="1">
    <citation type="journal article" date="2016" name="Nat. Commun.">
        <title>Thousands of microbial genomes shed light on interconnected biogeochemical processes in an aquifer system.</title>
        <authorList>
            <person name="Anantharaman K."/>
            <person name="Brown C.T."/>
            <person name="Hug L.A."/>
            <person name="Sharon I."/>
            <person name="Castelle C.J."/>
            <person name="Probst A.J."/>
            <person name="Thomas B.C."/>
            <person name="Singh A."/>
            <person name="Wilkins M.J."/>
            <person name="Karaoz U."/>
            <person name="Brodie E.L."/>
            <person name="Williams K.H."/>
            <person name="Hubbard S.S."/>
            <person name="Banfield J.F."/>
        </authorList>
    </citation>
    <scope>NUCLEOTIDE SEQUENCE [LARGE SCALE GENOMIC DNA]</scope>
</reference>
<evidence type="ECO:0000313" key="2">
    <source>
        <dbReference type="Proteomes" id="UP000177376"/>
    </source>
</evidence>
<sequence length="350" mass="41239">MAINLFHFSAEGRFFKELDLIKRYPGVPAKIVLFLLDKRYDVVEIIKDHMKNELFDTFSKKLEDEEKILFECNLAPDEESKDDKAYFLISKKNPVALFISNQKGKRFKATLGFFYGFYPLLSRIFLRSYQMLSMLHDIEKENKLDLIAKSYVAKRYFGKKKSEVCYERISYQRAFEQAIEDNLWIDSILLDLMKSELKEGSVRLSRKGILSYYSMDFSSFYSLFIEPLMESLIEVYNVFFVNKSRTIESPEPKPITIKLNEDVFKKEDSITLFINQLRKDLTRWGFSIFNKDENFLHLMLHDYESGSSYDILISSYNEIKVIPQTQVIPSSINRLIGFLLDNYEGELENV</sequence>
<comment type="caution">
    <text evidence="1">The sequence shown here is derived from an EMBL/GenBank/DDBJ whole genome shotgun (WGS) entry which is preliminary data.</text>
</comment>